<reference evidence="1" key="1">
    <citation type="submission" date="2023-06" db="EMBL/GenBank/DDBJ databases">
        <authorList>
            <person name="Delattre M."/>
        </authorList>
    </citation>
    <scope>NUCLEOTIDE SEQUENCE</scope>
    <source>
        <strain evidence="1">AF72</strain>
    </source>
</reference>
<evidence type="ECO:0000313" key="1">
    <source>
        <dbReference type="EMBL" id="CAJ0575170.1"/>
    </source>
</evidence>
<gene>
    <name evidence="1" type="ORF">MSPICULIGERA_LOCUS13486</name>
</gene>
<name>A0AA36CVL2_9BILA</name>
<evidence type="ECO:0000313" key="2">
    <source>
        <dbReference type="Proteomes" id="UP001177023"/>
    </source>
</evidence>
<comment type="caution">
    <text evidence="1">The sequence shown here is derived from an EMBL/GenBank/DDBJ whole genome shotgun (WGS) entry which is preliminary data.</text>
</comment>
<sequence>MINYHFTVGYCFCGAHGPVDADYGALACDRCKKLFRNACDAVKNWGPGCRNGCKPSHPCSYHNLLRLERLGMRADFIPKRK</sequence>
<feature type="non-terminal residue" evidence="1">
    <location>
        <position position="81"/>
    </location>
</feature>
<dbReference type="AlphaFoldDB" id="A0AA36CVL2"/>
<dbReference type="EMBL" id="CATQJA010002636">
    <property type="protein sequence ID" value="CAJ0575170.1"/>
    <property type="molecule type" value="Genomic_DNA"/>
</dbReference>
<proteinExistence type="predicted"/>
<accession>A0AA36CVL2</accession>
<organism evidence="1 2">
    <name type="scientific">Mesorhabditis spiculigera</name>
    <dbReference type="NCBI Taxonomy" id="96644"/>
    <lineage>
        <taxon>Eukaryota</taxon>
        <taxon>Metazoa</taxon>
        <taxon>Ecdysozoa</taxon>
        <taxon>Nematoda</taxon>
        <taxon>Chromadorea</taxon>
        <taxon>Rhabditida</taxon>
        <taxon>Rhabditina</taxon>
        <taxon>Rhabditomorpha</taxon>
        <taxon>Rhabditoidea</taxon>
        <taxon>Rhabditidae</taxon>
        <taxon>Mesorhabditinae</taxon>
        <taxon>Mesorhabditis</taxon>
    </lineage>
</organism>
<protein>
    <submittedName>
        <fullName evidence="1">Uncharacterized protein</fullName>
    </submittedName>
</protein>
<dbReference type="Proteomes" id="UP001177023">
    <property type="component" value="Unassembled WGS sequence"/>
</dbReference>
<keyword evidence="2" id="KW-1185">Reference proteome</keyword>